<dbReference type="Proteomes" id="UP000006620">
    <property type="component" value="Chromosome"/>
</dbReference>
<reference evidence="2 3" key="2">
    <citation type="journal article" date="2013" name="Genome Announc.">
        <title>Genome Sequence of Growth-Improving Paenibacillus mucilaginosus Strain KNP414.</title>
        <authorList>
            <person name="Lu J.J."/>
            <person name="Wang J.F."/>
            <person name="Hu X.F."/>
        </authorList>
    </citation>
    <scope>NUCLEOTIDE SEQUENCE [LARGE SCALE GENOMIC DNA]</scope>
    <source>
        <strain evidence="2 3">KNP414</strain>
    </source>
</reference>
<evidence type="ECO:0008006" key="4">
    <source>
        <dbReference type="Google" id="ProtNLM"/>
    </source>
</evidence>
<evidence type="ECO:0000313" key="3">
    <source>
        <dbReference type="Proteomes" id="UP000006620"/>
    </source>
</evidence>
<dbReference type="KEGG" id="pms:KNP414_06621"/>
<reference evidence="3" key="1">
    <citation type="submission" date="2011-06" db="EMBL/GenBank/DDBJ databases">
        <title>Complete genome sequence of Paenibacillus mucilaginosus KNP414.</title>
        <authorList>
            <person name="Wang J."/>
            <person name="Hu S."/>
            <person name="Hu X."/>
            <person name="Zhang B."/>
            <person name="Dong D."/>
            <person name="Zhang S."/>
            <person name="Zhao K."/>
            <person name="Wu D."/>
        </authorList>
    </citation>
    <scope>NUCLEOTIDE SEQUENCE [LARGE SCALE GENOMIC DNA]</scope>
    <source>
        <strain evidence="3">KNP414</strain>
    </source>
</reference>
<dbReference type="InterPro" id="IPR020393">
    <property type="entry name" value="Uncharacterised_YusU"/>
</dbReference>
<name>F8F9U4_PAEMK</name>
<dbReference type="EMBL" id="CP002869">
    <property type="protein sequence ID" value="AEI45142.1"/>
    <property type="molecule type" value="Genomic_DNA"/>
</dbReference>
<gene>
    <name evidence="2" type="ordered locus">KNP414_06621</name>
</gene>
<evidence type="ECO:0000256" key="1">
    <source>
        <dbReference type="SAM" id="MobiDB-lite"/>
    </source>
</evidence>
<evidence type="ECO:0000313" key="2">
    <source>
        <dbReference type="EMBL" id="AEI45142.1"/>
    </source>
</evidence>
<dbReference type="Pfam" id="PF10835">
    <property type="entry name" value="DUF2573"/>
    <property type="match status" value="1"/>
</dbReference>
<dbReference type="PATRIC" id="fig|1036673.3.peg.6171"/>
<proteinExistence type="predicted"/>
<dbReference type="AlphaFoldDB" id="F8F9U4"/>
<feature type="compositionally biased region" description="Polar residues" evidence="1">
    <location>
        <begin position="84"/>
        <end position="98"/>
    </location>
</feature>
<dbReference type="RefSeq" id="WP_013920286.1">
    <property type="nucleotide sequence ID" value="NC_015690.1"/>
</dbReference>
<protein>
    <recommendedName>
        <fullName evidence="4">YusU</fullName>
    </recommendedName>
</protein>
<dbReference type="HOGENOM" id="CLU_168784_0_0_9"/>
<sequence>MNSQALDEFEGLVAKFTELLIGDSSPENIEKIKVWALYSHIHKTMPALTGHWNGLHPEMKAGVRELYEEVRSLNQKLKAENQKLEQQAQPDPANGQES</sequence>
<feature type="region of interest" description="Disordered" evidence="1">
    <location>
        <begin position="77"/>
        <end position="98"/>
    </location>
</feature>
<organism evidence="2 3">
    <name type="scientific">Paenibacillus mucilaginosus (strain KNP414)</name>
    <dbReference type="NCBI Taxonomy" id="1036673"/>
    <lineage>
        <taxon>Bacteria</taxon>
        <taxon>Bacillati</taxon>
        <taxon>Bacillota</taxon>
        <taxon>Bacilli</taxon>
        <taxon>Bacillales</taxon>
        <taxon>Paenibacillaceae</taxon>
        <taxon>Paenibacillus</taxon>
    </lineage>
</organism>
<accession>F8F9U4</accession>